<dbReference type="PROSITE" id="PS50011">
    <property type="entry name" value="PROTEIN_KINASE_DOM"/>
    <property type="match status" value="1"/>
</dbReference>
<evidence type="ECO:0000256" key="2">
    <source>
        <dbReference type="ARBA" id="ARBA00022527"/>
    </source>
</evidence>
<keyword evidence="9" id="KW-0472">Membrane</keyword>
<keyword evidence="2 11" id="KW-0723">Serine/threonine-protein kinase</keyword>
<accession>A0A5C1A920</accession>
<sequence length="519" mass="56429">MADTTHESPHGSTDAAPHDGTQLFQPDVGPSTVMQTSEQLALAAALSAGHQTVPGYQILGEIGRGGMGVVYKAKQIQANRVVALKMILGGSHAGAADRERFRTEIEATAQLQHPGIVRVYEVGEHHGLPFFSMEFCEGGSLARKGGRPQSPNAAAAIVERIARAVEAAHLAGIVHRDLKPGNILMTGDGTPKVGDFGLAKRLDSVDGHTHTGAVMGTPNYMAPEQAAGKAKAVGPQADVYAIGVILFELLAGRQPFQAEGLPELLQKVVHNEAPSLSEFRRDAPRDLETICQKCLAKDPAHRYPTAGALADDLRRFQSGESISARQLNVVERFAWMLEKSHYDQQFVRYAGFFLWLAPVFFLPELYATFVRFHGWPVWWVMPAYAIRPVLGLSLFLYYGDGRIWPANPAEQHILSVWGSFVVVAGLLFVNLGLREGGSTWNGPDFYQAMAGASTVAFVSLGAMFWGGFYLVGLAFLLLIPVMPIDPRFCPIEYGSVWAMVSLLIGLRLRKLAKHQAGHV</sequence>
<keyword evidence="5 11" id="KW-0418">Kinase</keyword>
<evidence type="ECO:0000256" key="8">
    <source>
        <dbReference type="SAM" id="MobiDB-lite"/>
    </source>
</evidence>
<evidence type="ECO:0000313" key="12">
    <source>
        <dbReference type="Proteomes" id="UP000324974"/>
    </source>
</evidence>
<dbReference type="FunFam" id="1.10.510.10:FF:000021">
    <property type="entry name" value="Serine/threonine protein kinase"/>
    <property type="match status" value="1"/>
</dbReference>
<evidence type="ECO:0000256" key="3">
    <source>
        <dbReference type="ARBA" id="ARBA00022679"/>
    </source>
</evidence>
<feature type="transmembrane region" description="Helical" evidence="9">
    <location>
        <begin position="491"/>
        <end position="508"/>
    </location>
</feature>
<name>A0A5C1A920_9BACT</name>
<dbReference type="Pfam" id="PF00069">
    <property type="entry name" value="Pkinase"/>
    <property type="match status" value="1"/>
</dbReference>
<feature type="transmembrane region" description="Helical" evidence="9">
    <location>
        <begin position="378"/>
        <end position="399"/>
    </location>
</feature>
<feature type="binding site" evidence="7">
    <location>
        <position position="85"/>
    </location>
    <ligand>
        <name>ATP</name>
        <dbReference type="ChEBI" id="CHEBI:30616"/>
    </ligand>
</feature>
<dbReference type="CDD" id="cd14014">
    <property type="entry name" value="STKc_PknB_like"/>
    <property type="match status" value="1"/>
</dbReference>
<dbReference type="OrthoDB" id="6111975at2"/>
<feature type="transmembrane region" description="Helical" evidence="9">
    <location>
        <begin position="411"/>
        <end position="433"/>
    </location>
</feature>
<keyword evidence="12" id="KW-1185">Reference proteome</keyword>
<dbReference type="PANTHER" id="PTHR43289">
    <property type="entry name" value="MITOGEN-ACTIVATED PROTEIN KINASE KINASE KINASE 20-RELATED"/>
    <property type="match status" value="1"/>
</dbReference>
<reference evidence="12" key="1">
    <citation type="submission" date="2019-08" db="EMBL/GenBank/DDBJ databases">
        <title>Limnoglobus roseus gen. nov., sp. nov., a novel freshwater planctomycete with a giant genome from the family Gemmataceae.</title>
        <authorList>
            <person name="Kulichevskaya I.S."/>
            <person name="Naumoff D.G."/>
            <person name="Miroshnikov K."/>
            <person name="Ivanova A."/>
            <person name="Philippov D.A."/>
            <person name="Hakobyan A."/>
            <person name="Rijpstra I.C."/>
            <person name="Sinninghe Damste J.S."/>
            <person name="Liesack W."/>
            <person name="Dedysh S.N."/>
        </authorList>
    </citation>
    <scope>NUCLEOTIDE SEQUENCE [LARGE SCALE GENOMIC DNA]</scope>
    <source>
        <strain evidence="12">PX52</strain>
    </source>
</reference>
<dbReference type="InterPro" id="IPR000719">
    <property type="entry name" value="Prot_kinase_dom"/>
</dbReference>
<keyword evidence="3" id="KW-0808">Transferase</keyword>
<keyword evidence="9" id="KW-0812">Transmembrane</keyword>
<feature type="transmembrane region" description="Helical" evidence="9">
    <location>
        <begin position="454"/>
        <end position="479"/>
    </location>
</feature>
<dbReference type="RefSeq" id="WP_149110484.1">
    <property type="nucleotide sequence ID" value="NZ_CP042425.1"/>
</dbReference>
<evidence type="ECO:0000259" key="10">
    <source>
        <dbReference type="PROSITE" id="PS50011"/>
    </source>
</evidence>
<dbReference type="Proteomes" id="UP000324974">
    <property type="component" value="Chromosome"/>
</dbReference>
<evidence type="ECO:0000256" key="7">
    <source>
        <dbReference type="PROSITE-ProRule" id="PRU10141"/>
    </source>
</evidence>
<dbReference type="InterPro" id="IPR008271">
    <property type="entry name" value="Ser/Thr_kinase_AS"/>
</dbReference>
<dbReference type="InterPro" id="IPR017441">
    <property type="entry name" value="Protein_kinase_ATP_BS"/>
</dbReference>
<dbReference type="PROSITE" id="PS00108">
    <property type="entry name" value="PROTEIN_KINASE_ST"/>
    <property type="match status" value="1"/>
</dbReference>
<evidence type="ECO:0000256" key="9">
    <source>
        <dbReference type="SAM" id="Phobius"/>
    </source>
</evidence>
<dbReference type="Gene3D" id="1.10.510.10">
    <property type="entry name" value="Transferase(Phosphotransferase) domain 1"/>
    <property type="match status" value="1"/>
</dbReference>
<dbReference type="PANTHER" id="PTHR43289:SF6">
    <property type="entry name" value="SERINE_THREONINE-PROTEIN KINASE NEKL-3"/>
    <property type="match status" value="1"/>
</dbReference>
<dbReference type="PROSITE" id="PS00107">
    <property type="entry name" value="PROTEIN_KINASE_ATP"/>
    <property type="match status" value="1"/>
</dbReference>
<feature type="transmembrane region" description="Helical" evidence="9">
    <location>
        <begin position="346"/>
        <end position="366"/>
    </location>
</feature>
<evidence type="ECO:0000256" key="4">
    <source>
        <dbReference type="ARBA" id="ARBA00022741"/>
    </source>
</evidence>
<keyword evidence="4 7" id="KW-0547">Nucleotide-binding</keyword>
<dbReference type="GO" id="GO:0004674">
    <property type="term" value="F:protein serine/threonine kinase activity"/>
    <property type="evidence" value="ECO:0007669"/>
    <property type="project" value="UniProtKB-KW"/>
</dbReference>
<dbReference type="SUPFAM" id="SSF56112">
    <property type="entry name" value="Protein kinase-like (PK-like)"/>
    <property type="match status" value="1"/>
</dbReference>
<dbReference type="SMART" id="SM00220">
    <property type="entry name" value="S_TKc"/>
    <property type="match status" value="1"/>
</dbReference>
<gene>
    <name evidence="11" type="ORF">PX52LOC_02626</name>
</gene>
<dbReference type="EC" id="2.7.11.1" evidence="1"/>
<dbReference type="EMBL" id="CP042425">
    <property type="protein sequence ID" value="QEL15691.1"/>
    <property type="molecule type" value="Genomic_DNA"/>
</dbReference>
<dbReference type="Gene3D" id="3.30.200.20">
    <property type="entry name" value="Phosphorylase Kinase, domain 1"/>
    <property type="match status" value="1"/>
</dbReference>
<evidence type="ECO:0000256" key="5">
    <source>
        <dbReference type="ARBA" id="ARBA00022777"/>
    </source>
</evidence>
<evidence type="ECO:0000256" key="1">
    <source>
        <dbReference type="ARBA" id="ARBA00012513"/>
    </source>
</evidence>
<dbReference type="InterPro" id="IPR011009">
    <property type="entry name" value="Kinase-like_dom_sf"/>
</dbReference>
<protein>
    <recommendedName>
        <fullName evidence="1">non-specific serine/threonine protein kinase</fullName>
        <ecNumber evidence="1">2.7.11.1</ecNumber>
    </recommendedName>
</protein>
<dbReference type="GO" id="GO:0005524">
    <property type="term" value="F:ATP binding"/>
    <property type="evidence" value="ECO:0007669"/>
    <property type="project" value="UniProtKB-UniRule"/>
</dbReference>
<feature type="domain" description="Protein kinase" evidence="10">
    <location>
        <begin position="56"/>
        <end position="316"/>
    </location>
</feature>
<evidence type="ECO:0000313" key="11">
    <source>
        <dbReference type="EMBL" id="QEL15691.1"/>
    </source>
</evidence>
<keyword evidence="9" id="KW-1133">Transmembrane helix</keyword>
<dbReference type="KEGG" id="lrs:PX52LOC_02626"/>
<dbReference type="AlphaFoldDB" id="A0A5C1A920"/>
<organism evidence="11 12">
    <name type="scientific">Limnoglobus roseus</name>
    <dbReference type="NCBI Taxonomy" id="2598579"/>
    <lineage>
        <taxon>Bacteria</taxon>
        <taxon>Pseudomonadati</taxon>
        <taxon>Planctomycetota</taxon>
        <taxon>Planctomycetia</taxon>
        <taxon>Gemmatales</taxon>
        <taxon>Gemmataceae</taxon>
        <taxon>Limnoglobus</taxon>
    </lineage>
</organism>
<proteinExistence type="predicted"/>
<feature type="region of interest" description="Disordered" evidence="8">
    <location>
        <begin position="1"/>
        <end position="30"/>
    </location>
</feature>
<evidence type="ECO:0000256" key="6">
    <source>
        <dbReference type="ARBA" id="ARBA00022840"/>
    </source>
</evidence>
<keyword evidence="6 7" id="KW-0067">ATP-binding</keyword>